<dbReference type="Pfam" id="PF00117">
    <property type="entry name" value="GATase"/>
    <property type="match status" value="1"/>
</dbReference>
<feature type="domain" description="Glutamine amidotransferase" evidence="1">
    <location>
        <begin position="59"/>
        <end position="191"/>
    </location>
</feature>
<name>A0A418XFA0_9PSED</name>
<evidence type="ECO:0000313" key="3">
    <source>
        <dbReference type="Proteomes" id="UP000284021"/>
    </source>
</evidence>
<dbReference type="Gene3D" id="3.40.50.880">
    <property type="match status" value="1"/>
</dbReference>
<comment type="caution">
    <text evidence="2">The sequence shown here is derived from an EMBL/GenBank/DDBJ whole genome shotgun (WGS) entry which is preliminary data.</text>
</comment>
<dbReference type="Proteomes" id="UP000284021">
    <property type="component" value="Unassembled WGS sequence"/>
</dbReference>
<dbReference type="AlphaFoldDB" id="A0A418XFA0"/>
<dbReference type="InterPro" id="IPR029062">
    <property type="entry name" value="Class_I_gatase-like"/>
</dbReference>
<keyword evidence="2" id="KW-0808">Transferase</keyword>
<dbReference type="InterPro" id="IPR017926">
    <property type="entry name" value="GATASE"/>
</dbReference>
<dbReference type="GO" id="GO:0016740">
    <property type="term" value="F:transferase activity"/>
    <property type="evidence" value="ECO:0007669"/>
    <property type="project" value="UniProtKB-KW"/>
</dbReference>
<proteinExistence type="predicted"/>
<dbReference type="PROSITE" id="PS51273">
    <property type="entry name" value="GATASE_TYPE_1"/>
    <property type="match status" value="1"/>
</dbReference>
<dbReference type="EMBL" id="QYUR01000003">
    <property type="protein sequence ID" value="RJG11117.1"/>
    <property type="molecule type" value="Genomic_DNA"/>
</dbReference>
<evidence type="ECO:0000259" key="1">
    <source>
        <dbReference type="Pfam" id="PF00117"/>
    </source>
</evidence>
<gene>
    <name evidence="2" type="ORF">D3879_15775</name>
</gene>
<keyword evidence="2" id="KW-0315">Glutamine amidotransferase</keyword>
<organism evidence="2 3">
    <name type="scientific">Pseudomonas cavernicola</name>
    <dbReference type="NCBI Taxonomy" id="2320866"/>
    <lineage>
        <taxon>Bacteria</taxon>
        <taxon>Pseudomonadati</taxon>
        <taxon>Pseudomonadota</taxon>
        <taxon>Gammaproteobacteria</taxon>
        <taxon>Pseudomonadales</taxon>
        <taxon>Pseudomonadaceae</taxon>
        <taxon>Pseudomonas</taxon>
    </lineage>
</organism>
<accession>A0A418XFA0</accession>
<dbReference type="SUPFAM" id="SSF52317">
    <property type="entry name" value="Class I glutamine amidotransferase-like"/>
    <property type="match status" value="1"/>
</dbReference>
<keyword evidence="3" id="KW-1185">Reference proteome</keyword>
<evidence type="ECO:0000313" key="2">
    <source>
        <dbReference type="EMBL" id="RJG11117.1"/>
    </source>
</evidence>
<reference evidence="2 3" key="1">
    <citation type="submission" date="2018-09" db="EMBL/GenBank/DDBJ databases">
        <authorList>
            <person name="Zhu H."/>
        </authorList>
    </citation>
    <scope>NUCLEOTIDE SEQUENCE [LARGE SCALE GENOMIC DNA]</scope>
    <source>
        <strain evidence="2 3">K1S02-6</strain>
    </source>
</reference>
<dbReference type="OrthoDB" id="9813383at2"/>
<dbReference type="GO" id="GO:0005829">
    <property type="term" value="C:cytosol"/>
    <property type="evidence" value="ECO:0007669"/>
    <property type="project" value="TreeGrafter"/>
</dbReference>
<dbReference type="InterPro" id="IPR044992">
    <property type="entry name" value="ChyE-like"/>
</dbReference>
<dbReference type="RefSeq" id="WP_119955249.1">
    <property type="nucleotide sequence ID" value="NZ_QYUR01000003.1"/>
</dbReference>
<dbReference type="CDD" id="cd01741">
    <property type="entry name" value="GATase1_1"/>
    <property type="match status" value="1"/>
</dbReference>
<dbReference type="PANTHER" id="PTHR42695">
    <property type="entry name" value="GLUTAMINE AMIDOTRANSFERASE YLR126C-RELATED"/>
    <property type="match status" value="1"/>
</dbReference>
<protein>
    <submittedName>
        <fullName evidence="2">Type 1 glutamine amidotransferase</fullName>
    </submittedName>
</protein>
<dbReference type="PANTHER" id="PTHR42695:SF5">
    <property type="entry name" value="GLUTAMINE AMIDOTRANSFERASE YLR126C-RELATED"/>
    <property type="match status" value="1"/>
</dbReference>
<sequence length="239" mass="26694">MSQQPFRICILENGRTPDDLIDEFGSYPKMIDKWLSPFLPEATFTYISPVRGEKLPAPGDFDGFILTGSKHSTYERSPWMFGLIALLQQLRQEHIPVFGICFGHQIMADAYGGLNAKSTKGWGVGSQQYKYETPDLPGCNASFVFHQDQVQTIPPEATRVGGSTHCENGVFVYSFPAISVQYHPEFSSEYTQALAKKFRGDLLSDYVSANALDSIAHLPVDATPVAKWVSQFFRTYCVT</sequence>